<protein>
    <submittedName>
        <fullName evidence="1">Uncharacterized protein</fullName>
    </submittedName>
</protein>
<comment type="caution">
    <text evidence="1">The sequence shown here is derived from an EMBL/GenBank/DDBJ whole genome shotgun (WGS) entry which is preliminary data.</text>
</comment>
<dbReference type="AlphaFoldDB" id="A0A2G9HHX3"/>
<accession>A0A2G9HHX3</accession>
<proteinExistence type="predicted"/>
<sequence>MDKNIKIANIEPSNANVTLNRKDWNKFAWWSTGIPVLPLNPPGAVKAAANTTVAIKVATSMR</sequence>
<keyword evidence="2" id="KW-1185">Reference proteome</keyword>
<gene>
    <name evidence="1" type="ORF">CDL12_10192</name>
</gene>
<dbReference type="OrthoDB" id="1747900at2759"/>
<dbReference type="EMBL" id="NKXS01001720">
    <property type="protein sequence ID" value="PIN17147.1"/>
    <property type="molecule type" value="Genomic_DNA"/>
</dbReference>
<evidence type="ECO:0000313" key="2">
    <source>
        <dbReference type="Proteomes" id="UP000231279"/>
    </source>
</evidence>
<name>A0A2G9HHX3_9LAMI</name>
<organism evidence="1 2">
    <name type="scientific">Handroanthus impetiginosus</name>
    <dbReference type="NCBI Taxonomy" id="429701"/>
    <lineage>
        <taxon>Eukaryota</taxon>
        <taxon>Viridiplantae</taxon>
        <taxon>Streptophyta</taxon>
        <taxon>Embryophyta</taxon>
        <taxon>Tracheophyta</taxon>
        <taxon>Spermatophyta</taxon>
        <taxon>Magnoliopsida</taxon>
        <taxon>eudicotyledons</taxon>
        <taxon>Gunneridae</taxon>
        <taxon>Pentapetalae</taxon>
        <taxon>asterids</taxon>
        <taxon>lamiids</taxon>
        <taxon>Lamiales</taxon>
        <taxon>Bignoniaceae</taxon>
        <taxon>Crescentiina</taxon>
        <taxon>Tabebuia alliance</taxon>
        <taxon>Handroanthus</taxon>
    </lineage>
</organism>
<reference evidence="2" key="1">
    <citation type="journal article" date="2018" name="Gigascience">
        <title>Genome assembly of the Pink Ipe (Handroanthus impetiginosus, Bignoniaceae), a highly valued, ecologically keystone Neotropical timber forest tree.</title>
        <authorList>
            <person name="Silva-Junior O.B."/>
            <person name="Grattapaglia D."/>
            <person name="Novaes E."/>
            <person name="Collevatti R.G."/>
        </authorList>
    </citation>
    <scope>NUCLEOTIDE SEQUENCE [LARGE SCALE GENOMIC DNA]</scope>
    <source>
        <strain evidence="2">cv. UFG-1</strain>
    </source>
</reference>
<dbReference type="Proteomes" id="UP000231279">
    <property type="component" value="Unassembled WGS sequence"/>
</dbReference>
<evidence type="ECO:0000313" key="1">
    <source>
        <dbReference type="EMBL" id="PIN17147.1"/>
    </source>
</evidence>